<dbReference type="InterPro" id="IPR057450">
    <property type="entry name" value="BRINP_EGF"/>
</dbReference>
<dbReference type="OrthoDB" id="10013872at2759"/>
<evidence type="ECO:0000256" key="4">
    <source>
        <dbReference type="ARBA" id="ARBA00023180"/>
    </source>
</evidence>
<dbReference type="AlphaFoldDB" id="A0A9J7MYJ7"/>
<accession>A0A9J7MYJ7</accession>
<organism evidence="8 9">
    <name type="scientific">Branchiostoma floridae</name>
    <name type="common">Florida lancelet</name>
    <name type="synonym">Amphioxus</name>
    <dbReference type="NCBI Taxonomy" id="7739"/>
    <lineage>
        <taxon>Eukaryota</taxon>
        <taxon>Metazoa</taxon>
        <taxon>Chordata</taxon>
        <taxon>Cephalochordata</taxon>
        <taxon>Leptocardii</taxon>
        <taxon>Amphioxiformes</taxon>
        <taxon>Branchiostomatidae</taxon>
        <taxon>Branchiostoma</taxon>
    </lineage>
</organism>
<gene>
    <name evidence="9" type="primary">LOC118421577</name>
</gene>
<evidence type="ECO:0000313" key="8">
    <source>
        <dbReference type="Proteomes" id="UP000001554"/>
    </source>
</evidence>
<dbReference type="PANTHER" id="PTHR15564">
    <property type="entry name" value="MACPF DOMAIN-CONTAINING PROTEIN"/>
    <property type="match status" value="1"/>
</dbReference>
<reference evidence="9" key="2">
    <citation type="submission" date="2025-08" db="UniProtKB">
        <authorList>
            <consortium name="RefSeq"/>
        </authorList>
    </citation>
    <scope>IDENTIFICATION</scope>
    <source>
        <strain evidence="9">S238N-H82</strain>
        <tissue evidence="9">Testes</tissue>
    </source>
</reference>
<keyword evidence="5" id="KW-0131">Cell cycle</keyword>
<keyword evidence="2 6" id="KW-0732">Signal</keyword>
<protein>
    <submittedName>
        <fullName evidence="9">BMP/retinoic acid-inducible neural-specific protein 3-like</fullName>
    </submittedName>
</protein>
<feature type="chain" id="PRO_5039923785" evidence="6">
    <location>
        <begin position="29"/>
        <end position="711"/>
    </location>
</feature>
<dbReference type="InterPro" id="IPR020864">
    <property type="entry name" value="MACPF"/>
</dbReference>
<dbReference type="SMART" id="SM00457">
    <property type="entry name" value="MACPF"/>
    <property type="match status" value="1"/>
</dbReference>
<reference evidence="8" key="1">
    <citation type="journal article" date="2020" name="Nat. Ecol. Evol.">
        <title>Deeply conserved synteny resolves early events in vertebrate evolution.</title>
        <authorList>
            <person name="Simakov O."/>
            <person name="Marletaz F."/>
            <person name="Yue J.X."/>
            <person name="O'Connell B."/>
            <person name="Jenkins J."/>
            <person name="Brandt A."/>
            <person name="Calef R."/>
            <person name="Tung C.H."/>
            <person name="Huang T.K."/>
            <person name="Schmutz J."/>
            <person name="Satoh N."/>
            <person name="Yu J.K."/>
            <person name="Putnam N.H."/>
            <person name="Green R.E."/>
            <person name="Rokhsar D.S."/>
        </authorList>
    </citation>
    <scope>NUCLEOTIDE SEQUENCE [LARGE SCALE GENOMIC DNA]</scope>
    <source>
        <strain evidence="8">S238N-H82</strain>
    </source>
</reference>
<dbReference type="GO" id="GO:0045666">
    <property type="term" value="P:positive regulation of neuron differentiation"/>
    <property type="evidence" value="ECO:0007669"/>
    <property type="project" value="InterPro"/>
</dbReference>
<dbReference type="GO" id="GO:0045930">
    <property type="term" value="P:negative regulation of mitotic cell cycle"/>
    <property type="evidence" value="ECO:0000318"/>
    <property type="project" value="GO_Central"/>
</dbReference>
<evidence type="ECO:0000256" key="2">
    <source>
        <dbReference type="ARBA" id="ARBA00022729"/>
    </source>
</evidence>
<evidence type="ECO:0000313" key="9">
    <source>
        <dbReference type="RefSeq" id="XP_035684816.1"/>
    </source>
</evidence>
<keyword evidence="3" id="KW-0338">Growth arrest</keyword>
<evidence type="ECO:0000256" key="1">
    <source>
        <dbReference type="ARBA" id="ARBA00010360"/>
    </source>
</evidence>
<dbReference type="PANTHER" id="PTHR15564:SF3">
    <property type="entry name" value="BMP_RETINOIC ACID-INDUCIBLE NEURAL-SPECIFIC PROTEIN 3-LIKE"/>
    <property type="match status" value="1"/>
</dbReference>
<proteinExistence type="inferred from homology"/>
<dbReference type="OMA" id="HRSLEFQ"/>
<dbReference type="Pfam" id="PF19052">
    <property type="entry name" value="BRINP_C"/>
    <property type="match status" value="1"/>
</dbReference>
<dbReference type="Pfam" id="PF25415">
    <property type="entry name" value="EGF_BRNP1-3"/>
    <property type="match status" value="1"/>
</dbReference>
<dbReference type="GeneID" id="118421577"/>
<feature type="signal peptide" evidence="6">
    <location>
        <begin position="1"/>
        <end position="28"/>
    </location>
</feature>
<dbReference type="Pfam" id="PF01823">
    <property type="entry name" value="MACPF"/>
    <property type="match status" value="1"/>
</dbReference>
<dbReference type="InterPro" id="IPR033237">
    <property type="entry name" value="BRINP"/>
</dbReference>
<name>A0A9J7MYJ7_BRAFL</name>
<sequence length="711" mass="81264">MKQWVLKRLLAGIVVATLLGTLPSGARGEPDRGPLADSPELLRYRDQALQGFRVRVKASRQYTKWTVHNLAARRNPEEDSIADLDPGFIAVVLSLGERPSREQLIGTLIQPYGTHYVLSGAMGGEETVTVYMNQTDWAVEREVRSLVGSYFADKDGVIEELRDLQKRVSTFRIHTSSTGPISCGSEDDTREAVLLSDTNARLKLRGLQDLLPRYLRESFVKAALSYIYCDGTGEWTCKDGECRCECDDSAPDCACSADVINRLVSRLEHLHTQFKDDDSRFEQTDGFQRFVGRLPIDQYLDLDAILERWRRSRMVTSSYRVHVARMKKLLLRIDDVMTEIRQRVVYCTWEPELKVKPSPRSQRQWQAIAQARLYCSHGRHPGTFDQQQRACACVDDDTCGSVLPCVIGRAGRCRSCNPADNFATCGSCNDGYELLDGACRIVLSSNQLGGKLIQLESYEMPRDEDMCKEKSSIEFYFRSKTAPFQEWFSPTNNSLTISLKLRTENLPPDNIVILTGVRTKFCFFPFIPNDMEIYAKINPLTENHRDSYRLPQWENSHPKWTTIPYTTPLRYTTSDTDIRCLQMSLCLGQRHKVLTEATHLKLKNLKTDNVEGPLRMRIEDVSLFGYRASFNTTAIKESLRNAQADEIFQKKIGVFFTDIKDKVERLSPLKDNDILSDLLLKRVGLEVTEVRTIEKLIEDTMKNLEEFREFI</sequence>
<dbReference type="Proteomes" id="UP000001554">
    <property type="component" value="Chromosome 8"/>
</dbReference>
<evidence type="ECO:0000256" key="5">
    <source>
        <dbReference type="ARBA" id="ARBA00023306"/>
    </source>
</evidence>
<evidence type="ECO:0000256" key="3">
    <source>
        <dbReference type="ARBA" id="ARBA00022810"/>
    </source>
</evidence>
<dbReference type="GO" id="GO:0005737">
    <property type="term" value="C:cytoplasm"/>
    <property type="evidence" value="ECO:0000318"/>
    <property type="project" value="GO_Central"/>
</dbReference>
<keyword evidence="4" id="KW-0325">Glycoprotein</keyword>
<evidence type="ECO:0000259" key="7">
    <source>
        <dbReference type="SMART" id="SM00457"/>
    </source>
</evidence>
<feature type="domain" description="MACPF" evidence="7">
    <location>
        <begin position="59"/>
        <end position="228"/>
    </location>
</feature>
<comment type="similarity">
    <text evidence="1">Belongs to the BRINP family.</text>
</comment>
<dbReference type="KEGG" id="bfo:118421577"/>
<dbReference type="InterPro" id="IPR057671">
    <property type="entry name" value="BRINP_C"/>
</dbReference>
<dbReference type="RefSeq" id="XP_035684816.1">
    <property type="nucleotide sequence ID" value="XM_035828923.1"/>
</dbReference>
<keyword evidence="8" id="KW-1185">Reference proteome</keyword>
<evidence type="ECO:0000256" key="6">
    <source>
        <dbReference type="SAM" id="SignalP"/>
    </source>
</evidence>